<evidence type="ECO:0000313" key="2">
    <source>
        <dbReference type="Proteomes" id="UP001162483"/>
    </source>
</evidence>
<evidence type="ECO:0000313" key="1">
    <source>
        <dbReference type="EMBL" id="CAI9575231.1"/>
    </source>
</evidence>
<protein>
    <submittedName>
        <fullName evidence="1">Uncharacterized protein</fullName>
    </submittedName>
</protein>
<comment type="caution">
    <text evidence="1">The sequence shown here is derived from an EMBL/GenBank/DDBJ whole genome shotgun (WGS) entry which is preliminary data.</text>
</comment>
<feature type="non-terminal residue" evidence="1">
    <location>
        <position position="78"/>
    </location>
</feature>
<accession>A0ABN9DRG1</accession>
<reference evidence="1" key="1">
    <citation type="submission" date="2023-05" db="EMBL/GenBank/DDBJ databases">
        <authorList>
            <person name="Stuckert A."/>
        </authorList>
    </citation>
    <scope>NUCLEOTIDE SEQUENCE</scope>
</reference>
<dbReference type="EMBL" id="CATNWA010014727">
    <property type="protein sequence ID" value="CAI9575231.1"/>
    <property type="molecule type" value="Genomic_DNA"/>
</dbReference>
<name>A0ABN9DRG1_9NEOB</name>
<keyword evidence="2" id="KW-1185">Reference proteome</keyword>
<gene>
    <name evidence="1" type="ORF">SPARVUS_LOCUS8154141</name>
</gene>
<sequence>MGPPTDLRPSGSARVSKWSVHPWLDTSFHKQLLKENSGKKMQIIISMMSCSYIGHRDHGDPMSLPKLKKAYEKGTRGI</sequence>
<proteinExistence type="predicted"/>
<organism evidence="1 2">
    <name type="scientific">Staurois parvus</name>
    <dbReference type="NCBI Taxonomy" id="386267"/>
    <lineage>
        <taxon>Eukaryota</taxon>
        <taxon>Metazoa</taxon>
        <taxon>Chordata</taxon>
        <taxon>Craniata</taxon>
        <taxon>Vertebrata</taxon>
        <taxon>Euteleostomi</taxon>
        <taxon>Amphibia</taxon>
        <taxon>Batrachia</taxon>
        <taxon>Anura</taxon>
        <taxon>Neobatrachia</taxon>
        <taxon>Ranoidea</taxon>
        <taxon>Ranidae</taxon>
        <taxon>Staurois</taxon>
    </lineage>
</organism>
<dbReference type="Proteomes" id="UP001162483">
    <property type="component" value="Unassembled WGS sequence"/>
</dbReference>